<dbReference type="Proteomes" id="UP001303760">
    <property type="component" value="Unassembled WGS sequence"/>
</dbReference>
<evidence type="ECO:0000313" key="5">
    <source>
        <dbReference type="Proteomes" id="UP001303760"/>
    </source>
</evidence>
<dbReference type="PANTHER" id="PTHR32266">
    <property type="entry name" value="NICOTIANAMINE SYNTHASE 3"/>
    <property type="match status" value="1"/>
</dbReference>
<dbReference type="PANTHER" id="PTHR32266:SF12">
    <property type="entry name" value="NICOTIANAMINE SYNTHASE 3"/>
    <property type="match status" value="1"/>
</dbReference>
<name>A0AAN7C547_9PEZI</name>
<accession>A0AAN7C547</accession>
<dbReference type="Gene3D" id="3.40.50.150">
    <property type="entry name" value="Vaccinia Virus protein VP39"/>
    <property type="match status" value="1"/>
</dbReference>
<organism evidence="4 5">
    <name type="scientific">Achaetomium macrosporum</name>
    <dbReference type="NCBI Taxonomy" id="79813"/>
    <lineage>
        <taxon>Eukaryota</taxon>
        <taxon>Fungi</taxon>
        <taxon>Dikarya</taxon>
        <taxon>Ascomycota</taxon>
        <taxon>Pezizomycotina</taxon>
        <taxon>Sordariomycetes</taxon>
        <taxon>Sordariomycetidae</taxon>
        <taxon>Sordariales</taxon>
        <taxon>Chaetomiaceae</taxon>
        <taxon>Achaetomium</taxon>
    </lineage>
</organism>
<proteinExistence type="inferred from homology"/>
<reference evidence="4" key="1">
    <citation type="journal article" date="2023" name="Mol. Phylogenet. Evol.">
        <title>Genome-scale phylogeny and comparative genomics of the fungal order Sordariales.</title>
        <authorList>
            <person name="Hensen N."/>
            <person name="Bonometti L."/>
            <person name="Westerberg I."/>
            <person name="Brannstrom I.O."/>
            <person name="Guillou S."/>
            <person name="Cros-Aarteil S."/>
            <person name="Calhoun S."/>
            <person name="Haridas S."/>
            <person name="Kuo A."/>
            <person name="Mondo S."/>
            <person name="Pangilinan J."/>
            <person name="Riley R."/>
            <person name="LaButti K."/>
            <person name="Andreopoulos B."/>
            <person name="Lipzen A."/>
            <person name="Chen C."/>
            <person name="Yan M."/>
            <person name="Daum C."/>
            <person name="Ng V."/>
            <person name="Clum A."/>
            <person name="Steindorff A."/>
            <person name="Ohm R.A."/>
            <person name="Martin F."/>
            <person name="Silar P."/>
            <person name="Natvig D.O."/>
            <person name="Lalanne C."/>
            <person name="Gautier V."/>
            <person name="Ament-Velasquez S.L."/>
            <person name="Kruys A."/>
            <person name="Hutchinson M.I."/>
            <person name="Powell A.J."/>
            <person name="Barry K."/>
            <person name="Miller A.N."/>
            <person name="Grigoriev I.V."/>
            <person name="Debuchy R."/>
            <person name="Gladieux P."/>
            <person name="Hiltunen Thoren M."/>
            <person name="Johannesson H."/>
        </authorList>
    </citation>
    <scope>NUCLEOTIDE SEQUENCE</scope>
    <source>
        <strain evidence="4">CBS 532.94</strain>
    </source>
</reference>
<evidence type="ECO:0000256" key="3">
    <source>
        <dbReference type="ARBA" id="ARBA00022691"/>
    </source>
</evidence>
<reference evidence="4" key="2">
    <citation type="submission" date="2023-05" db="EMBL/GenBank/DDBJ databases">
        <authorList>
            <consortium name="Lawrence Berkeley National Laboratory"/>
            <person name="Steindorff A."/>
            <person name="Hensen N."/>
            <person name="Bonometti L."/>
            <person name="Westerberg I."/>
            <person name="Brannstrom I.O."/>
            <person name="Guillou S."/>
            <person name="Cros-Aarteil S."/>
            <person name="Calhoun S."/>
            <person name="Haridas S."/>
            <person name="Kuo A."/>
            <person name="Mondo S."/>
            <person name="Pangilinan J."/>
            <person name="Riley R."/>
            <person name="Labutti K."/>
            <person name="Andreopoulos B."/>
            <person name="Lipzen A."/>
            <person name="Chen C."/>
            <person name="Yanf M."/>
            <person name="Daum C."/>
            <person name="Ng V."/>
            <person name="Clum A."/>
            <person name="Ohm R."/>
            <person name="Martin F."/>
            <person name="Silar P."/>
            <person name="Natvig D."/>
            <person name="Lalanne C."/>
            <person name="Gautier V."/>
            <person name="Ament-Velasquez S.L."/>
            <person name="Kruys A."/>
            <person name="Hutchinson M.I."/>
            <person name="Powell A.J."/>
            <person name="Barry K."/>
            <person name="Miller A.N."/>
            <person name="Grigoriev I.V."/>
            <person name="Debuchy R."/>
            <person name="Gladieux P."/>
            <person name="Thoren M.H."/>
            <person name="Johannesson H."/>
        </authorList>
    </citation>
    <scope>NUCLEOTIDE SEQUENCE</scope>
    <source>
        <strain evidence="4">CBS 532.94</strain>
    </source>
</reference>
<comment type="similarity">
    <text evidence="1">Belongs to the nicotianamine synthase (NAS)-like family.</text>
</comment>
<keyword evidence="2" id="KW-0808">Transferase</keyword>
<sequence>MPQLASWFRLGSPTSKMDPCPCPSGDSIAIVEKADVLQDQLADARSEKVRWLVQTVTQTHAELLKLPNLRPGKAINQLLGNLVSVCSEIHDRDTVEQVLTHPCIHPLLPSLRQICASAESCLELHWAEHILAGQDQGSQEVLARLKSFPYYANYEELTRLELCAILSATRTAPRRVAFLGSGPLPLTSLCLLQALKEKRGGPGGGDGLVQRMSVASGSGKGGGVQEEGGKEEEAEDPVVVLNVDYDEAAIAASLSLCLALGETGRGMEFICAEATSAEKDLAEFDVVYLAALVGMSQGEKESIILQVVDRMRQGALLVVRSSWGLRTCLYPEVDLATEMLLKRLEPCVVVHPYGQVVNSVIVARVRA</sequence>
<gene>
    <name evidence="4" type="ORF">C8A03DRAFT_36954</name>
</gene>
<dbReference type="GO" id="GO:0030418">
    <property type="term" value="P:nicotianamine biosynthetic process"/>
    <property type="evidence" value="ECO:0007669"/>
    <property type="project" value="InterPro"/>
</dbReference>
<dbReference type="InterPro" id="IPR029063">
    <property type="entry name" value="SAM-dependent_MTases_sf"/>
</dbReference>
<dbReference type="PROSITE" id="PS51142">
    <property type="entry name" value="NAS"/>
    <property type="match status" value="1"/>
</dbReference>
<keyword evidence="5" id="KW-1185">Reference proteome</keyword>
<evidence type="ECO:0000313" key="4">
    <source>
        <dbReference type="EMBL" id="KAK4235197.1"/>
    </source>
</evidence>
<keyword evidence="3" id="KW-0949">S-adenosyl-L-methionine</keyword>
<protein>
    <submittedName>
        <fullName evidence="4">Nicotianamine synthase</fullName>
    </submittedName>
</protein>
<evidence type="ECO:0000256" key="2">
    <source>
        <dbReference type="ARBA" id="ARBA00022679"/>
    </source>
</evidence>
<dbReference type="GO" id="GO:0030410">
    <property type="term" value="F:nicotianamine synthase activity"/>
    <property type="evidence" value="ECO:0007669"/>
    <property type="project" value="InterPro"/>
</dbReference>
<comment type="caution">
    <text evidence="4">The sequence shown here is derived from an EMBL/GenBank/DDBJ whole genome shotgun (WGS) entry which is preliminary data.</text>
</comment>
<evidence type="ECO:0000256" key="1">
    <source>
        <dbReference type="ARBA" id="ARBA00007009"/>
    </source>
</evidence>
<dbReference type="Pfam" id="PF03059">
    <property type="entry name" value="NAS"/>
    <property type="match status" value="1"/>
</dbReference>
<dbReference type="EMBL" id="MU860288">
    <property type="protein sequence ID" value="KAK4235197.1"/>
    <property type="molecule type" value="Genomic_DNA"/>
</dbReference>
<dbReference type="AlphaFoldDB" id="A0AAN7C547"/>
<dbReference type="InterPro" id="IPR004298">
    <property type="entry name" value="Nicotian_synth"/>
</dbReference>